<accession>A0AAW1ZHG8</accession>
<feature type="region of interest" description="Disordered" evidence="4">
    <location>
        <begin position="214"/>
        <end position="245"/>
    </location>
</feature>
<name>A0AAW1ZHG8_CULAL</name>
<feature type="compositionally biased region" description="Polar residues" evidence="4">
    <location>
        <begin position="478"/>
        <end position="510"/>
    </location>
</feature>
<feature type="compositionally biased region" description="Basic and acidic residues" evidence="4">
    <location>
        <begin position="417"/>
        <end position="430"/>
    </location>
</feature>
<sequence>MDFGGKLEELNLTRDEMNRLGEALKDDRFRELLSEYAAEISDPENKRRYEEEITLLEKDRGMNVQFIHPEGHHVLKTRSAGGKIFINVCSSQLIDQPSCEAARNRDGKPGQNWRLPFSLTPGRTDRDSGGNSCVIYDVVFHPDALYMAAKNARFLKLIHRTALDGIEDSFHIKLDKDKIKQLKMRYKGVAHPAVIRTPIPGHDQKNRSTCEEDVMSFPYPDENQTAPEPKSSSSQSPEDKQPITPQYTLKYRSVVDLQDYRFSRDSRPGARPREIVITVDVPLLRSAQDADLSVTERCLVLEAPEPAYRLELPLAYPVDEDKGDAKFNKTKKQLTITLPVRPVKTPQISFDEMKSNANDQEAVLEPDHTEPERCDTATLQRSPDRFPLASEPQLIDLTTESQTHKMSNDLIINPTENRTEPQEPEPDRSVEVVPNNEDEMNINRAVDSSSDTSSVSESLSLHGPDEKRANPESDATAVLQTDDNALIHQQTSGSETPANQQLNPPMNSSQEAEKPKRSSEDCESDVTERIMEDAGIWSEEPAVLRETDPVGSHMTSATLSFQNSLRFDLD</sequence>
<comment type="subcellular location">
    <subcellularLocation>
        <location evidence="3">Cytoplasm</location>
    </subcellularLocation>
    <subcellularLocation>
        <location evidence="2">Dynein axonemal particle</location>
    </subcellularLocation>
    <text evidence="3">Localizes in the apical cytoplasm around the gamma-tubulin-positive pericentriolar region, not in the cilia.</text>
</comment>
<proteinExistence type="inferred from homology"/>
<dbReference type="CDD" id="cd00298">
    <property type="entry name" value="ACD_sHsps_p23-like"/>
    <property type="match status" value="1"/>
</dbReference>
<dbReference type="InterPro" id="IPR050734">
    <property type="entry name" value="PIH1/Kintoun_subfamily"/>
</dbReference>
<protein>
    <recommendedName>
        <fullName evidence="3">Protein kintoun</fullName>
    </recommendedName>
    <alternativeName>
        <fullName evidence="3">Dynein assembly factor 2, axonemal</fullName>
    </alternativeName>
</protein>
<dbReference type="GO" id="GO:0120293">
    <property type="term" value="C:dynein axonemal particle"/>
    <property type="evidence" value="ECO:0007669"/>
    <property type="project" value="UniProtKB-SubCell"/>
</dbReference>
<dbReference type="InterPro" id="IPR012981">
    <property type="entry name" value="PIH1_N"/>
</dbReference>
<feature type="region of interest" description="Disordered" evidence="4">
    <location>
        <begin position="362"/>
        <end position="385"/>
    </location>
</feature>
<dbReference type="PANTHER" id="PTHR22997:SF3">
    <property type="entry name" value="PROTEIN KINTOUN"/>
    <property type="match status" value="1"/>
</dbReference>
<dbReference type="Proteomes" id="UP001479290">
    <property type="component" value="Unassembled WGS sequence"/>
</dbReference>
<evidence type="ECO:0000256" key="1">
    <source>
        <dbReference type="ARBA" id="ARBA00022490"/>
    </source>
</evidence>
<keyword evidence="1 3" id="KW-0963">Cytoplasm</keyword>
<evidence type="ECO:0000256" key="3">
    <source>
        <dbReference type="HAMAP-Rule" id="MF_03069"/>
    </source>
</evidence>
<evidence type="ECO:0000259" key="5">
    <source>
        <dbReference type="Pfam" id="PF08190"/>
    </source>
</evidence>
<dbReference type="HAMAP" id="MF_03069">
    <property type="entry name" value="Kintoun"/>
    <property type="match status" value="1"/>
</dbReference>
<feature type="compositionally biased region" description="Basic and acidic residues" evidence="4">
    <location>
        <begin position="365"/>
        <end position="375"/>
    </location>
</feature>
<comment type="caution">
    <text evidence="7">The sequence shown here is derived from an EMBL/GenBank/DDBJ whole genome shotgun (WGS) entry which is preliminary data.</text>
</comment>
<dbReference type="GO" id="GO:0060285">
    <property type="term" value="P:cilium-dependent cell motility"/>
    <property type="evidence" value="ECO:0007669"/>
    <property type="project" value="UniProtKB-UniRule"/>
</dbReference>
<dbReference type="EMBL" id="JAWDJR010000017">
    <property type="protein sequence ID" value="KAK9960328.1"/>
    <property type="molecule type" value="Genomic_DNA"/>
</dbReference>
<keyword evidence="8" id="KW-1185">Reference proteome</keyword>
<dbReference type="Pfam" id="PF18201">
    <property type="entry name" value="PIH1_CS"/>
    <property type="match status" value="1"/>
</dbReference>
<dbReference type="PANTHER" id="PTHR22997">
    <property type="entry name" value="PIH1 DOMAIN-CONTAINING PROTEIN 1"/>
    <property type="match status" value="1"/>
</dbReference>
<gene>
    <name evidence="3" type="primary">DNAAF2</name>
    <name evidence="3" type="synonym">KTU</name>
    <name evidence="7" type="ORF">ABG768_010398</name>
</gene>
<feature type="compositionally biased region" description="Low complexity" evidence="4">
    <location>
        <begin position="446"/>
        <end position="461"/>
    </location>
</feature>
<feature type="domain" description="PIH1D1/2/3 CS-like" evidence="6">
    <location>
        <begin position="243"/>
        <end position="340"/>
    </location>
</feature>
<dbReference type="InterPro" id="IPR034727">
    <property type="entry name" value="Kintoun"/>
</dbReference>
<feature type="compositionally biased region" description="Low complexity" evidence="4">
    <location>
        <begin position="227"/>
        <end position="236"/>
    </location>
</feature>
<evidence type="ECO:0000256" key="4">
    <source>
        <dbReference type="SAM" id="MobiDB-lite"/>
    </source>
</evidence>
<evidence type="ECO:0000259" key="6">
    <source>
        <dbReference type="Pfam" id="PF18201"/>
    </source>
</evidence>
<dbReference type="InterPro" id="IPR041442">
    <property type="entry name" value="PIH1D1/2/3_CS-like"/>
</dbReference>
<dbReference type="AlphaFoldDB" id="A0AAW1ZHG8"/>
<dbReference type="GO" id="GO:0005576">
    <property type="term" value="C:extracellular region"/>
    <property type="evidence" value="ECO:0007669"/>
    <property type="project" value="GOC"/>
</dbReference>
<reference evidence="7 8" key="1">
    <citation type="submission" date="2024-05" db="EMBL/GenBank/DDBJ databases">
        <title>A high-quality chromosomal-level genome assembly of Topmouth culter (Culter alburnus).</title>
        <authorList>
            <person name="Zhao H."/>
        </authorList>
    </citation>
    <scope>NUCLEOTIDE SEQUENCE [LARGE SCALE GENOMIC DNA]</scope>
    <source>
        <strain evidence="7">CATC2023</strain>
        <tissue evidence="7">Muscle</tissue>
    </source>
</reference>
<feature type="domain" description="PIH1 N-terminal" evidence="5">
    <location>
        <begin position="40"/>
        <end position="201"/>
    </location>
</feature>
<feature type="region of interest" description="Disordered" evidence="4">
    <location>
        <begin position="414"/>
        <end position="527"/>
    </location>
</feature>
<evidence type="ECO:0000313" key="8">
    <source>
        <dbReference type="Proteomes" id="UP001479290"/>
    </source>
</evidence>
<dbReference type="GO" id="GO:0003351">
    <property type="term" value="P:epithelial cilium movement involved in extracellular fluid movement"/>
    <property type="evidence" value="ECO:0007669"/>
    <property type="project" value="TreeGrafter"/>
</dbReference>
<evidence type="ECO:0000313" key="7">
    <source>
        <dbReference type="EMBL" id="KAK9960328.1"/>
    </source>
</evidence>
<comment type="similarity">
    <text evidence="3">Belongs to the PIH1 family. Kintoun subfamily.</text>
</comment>
<comment type="function">
    <text evidence="3">Required for cytoplasmic pre-assembly of axonemal dyneins, thereby playing a central role in motility in cilia and flagella. Involved in pre-assembly of dynein arm complexes in the cytoplasm before intraflagellar transport loads them for the ciliary compartment.</text>
</comment>
<dbReference type="GO" id="GO:0070286">
    <property type="term" value="P:axonemal dynein complex assembly"/>
    <property type="evidence" value="ECO:0007669"/>
    <property type="project" value="UniProtKB-UniRule"/>
</dbReference>
<feature type="compositionally biased region" description="Basic and acidic residues" evidence="4">
    <location>
        <begin position="511"/>
        <end position="527"/>
    </location>
</feature>
<organism evidence="7 8">
    <name type="scientific">Culter alburnus</name>
    <name type="common">Topmouth culter</name>
    <dbReference type="NCBI Taxonomy" id="194366"/>
    <lineage>
        <taxon>Eukaryota</taxon>
        <taxon>Metazoa</taxon>
        <taxon>Chordata</taxon>
        <taxon>Craniata</taxon>
        <taxon>Vertebrata</taxon>
        <taxon>Euteleostomi</taxon>
        <taxon>Actinopterygii</taxon>
        <taxon>Neopterygii</taxon>
        <taxon>Teleostei</taxon>
        <taxon>Ostariophysi</taxon>
        <taxon>Cypriniformes</taxon>
        <taxon>Xenocyprididae</taxon>
        <taxon>Xenocypridinae</taxon>
        <taxon>Culter</taxon>
    </lineage>
</organism>
<dbReference type="Pfam" id="PF08190">
    <property type="entry name" value="PIH1"/>
    <property type="match status" value="1"/>
</dbReference>
<evidence type="ECO:0000256" key="2">
    <source>
        <dbReference type="ARBA" id="ARBA00024190"/>
    </source>
</evidence>